<dbReference type="AlphaFoldDB" id="A0A433Q2N2"/>
<feature type="compositionally biased region" description="Acidic residues" evidence="1">
    <location>
        <begin position="210"/>
        <end position="220"/>
    </location>
</feature>
<feature type="compositionally biased region" description="Polar residues" evidence="1">
    <location>
        <begin position="294"/>
        <end position="308"/>
    </location>
</feature>
<dbReference type="SUPFAM" id="SSF89009">
    <property type="entry name" value="GAT-like domain"/>
    <property type="match status" value="1"/>
</dbReference>
<comment type="caution">
    <text evidence="2">The sequence shown here is derived from an EMBL/GenBank/DDBJ whole genome shotgun (WGS) entry which is preliminary data.</text>
</comment>
<feature type="region of interest" description="Disordered" evidence="1">
    <location>
        <begin position="202"/>
        <end position="221"/>
    </location>
</feature>
<gene>
    <name evidence="2" type="ORF">BC938DRAFT_474376</name>
</gene>
<feature type="compositionally biased region" description="Basic and acidic residues" evidence="1">
    <location>
        <begin position="262"/>
        <end position="282"/>
    </location>
</feature>
<reference evidence="2 3" key="1">
    <citation type="journal article" date="2018" name="New Phytol.">
        <title>Phylogenomics of Endogonaceae and evolution of mycorrhizas within Mucoromycota.</title>
        <authorList>
            <person name="Chang Y."/>
            <person name="Desiro A."/>
            <person name="Na H."/>
            <person name="Sandor L."/>
            <person name="Lipzen A."/>
            <person name="Clum A."/>
            <person name="Barry K."/>
            <person name="Grigoriev I.V."/>
            <person name="Martin F.M."/>
            <person name="Stajich J.E."/>
            <person name="Smith M.E."/>
            <person name="Bonito G."/>
            <person name="Spatafora J.W."/>
        </authorList>
    </citation>
    <scope>NUCLEOTIDE SEQUENCE [LARGE SCALE GENOMIC DNA]</scope>
    <source>
        <strain evidence="2 3">AD002</strain>
    </source>
</reference>
<name>A0A433Q2N2_9FUNG</name>
<dbReference type="InterPro" id="IPR038425">
    <property type="entry name" value="GAT_sf"/>
</dbReference>
<evidence type="ECO:0000313" key="3">
    <source>
        <dbReference type="Proteomes" id="UP000274822"/>
    </source>
</evidence>
<dbReference type="EMBL" id="RBNJ01017946">
    <property type="protein sequence ID" value="RUS23934.1"/>
    <property type="molecule type" value="Genomic_DNA"/>
</dbReference>
<sequence>MADANVWRQLPPSIHQPSINTTTIAGYSIPSQTVSAVLPLTKHDTITVTTRYPNLRRSLIHSPSNCASQANLNVDEAVRRATDNAAFLSEMISFSNPEVEDLSTNDVVQWPAQRNRPIASPNCAARVQQELYRDCVNLHDFINEQLWSVSDPQQIAALLSANEEVTSALTQYRKSTEHEELVAVAREFERLKLQKDAGGAVLRPARGHEDEELGSDDLEEDRLANKMKPLTDFKVNAPAKIHRRKPKPNASRATSDAEDAGDSGHRDRAVERWEAESAKPEQPHPVPDAAKWTTAGTNNSNNDVTIDNSLAAAAEAQKREEVEEDWEIVKSEEAKEYGSQ</sequence>
<dbReference type="Proteomes" id="UP000274822">
    <property type="component" value="Unassembled WGS sequence"/>
</dbReference>
<organism evidence="2 3">
    <name type="scientific">Jimgerdemannia flammicorona</name>
    <dbReference type="NCBI Taxonomy" id="994334"/>
    <lineage>
        <taxon>Eukaryota</taxon>
        <taxon>Fungi</taxon>
        <taxon>Fungi incertae sedis</taxon>
        <taxon>Mucoromycota</taxon>
        <taxon>Mucoromycotina</taxon>
        <taxon>Endogonomycetes</taxon>
        <taxon>Endogonales</taxon>
        <taxon>Endogonaceae</taxon>
        <taxon>Jimgerdemannia</taxon>
    </lineage>
</organism>
<protein>
    <recommendedName>
        <fullName evidence="4">GAT domain-containing protein</fullName>
    </recommendedName>
</protein>
<dbReference type="Gene3D" id="1.20.58.160">
    <property type="match status" value="1"/>
</dbReference>
<evidence type="ECO:0000313" key="2">
    <source>
        <dbReference type="EMBL" id="RUS23934.1"/>
    </source>
</evidence>
<proteinExistence type="predicted"/>
<accession>A0A433Q2N2</accession>
<feature type="compositionally biased region" description="Basic and acidic residues" evidence="1">
    <location>
        <begin position="316"/>
        <end position="340"/>
    </location>
</feature>
<keyword evidence="3" id="KW-1185">Reference proteome</keyword>
<evidence type="ECO:0000256" key="1">
    <source>
        <dbReference type="SAM" id="MobiDB-lite"/>
    </source>
</evidence>
<evidence type="ECO:0008006" key="4">
    <source>
        <dbReference type="Google" id="ProtNLM"/>
    </source>
</evidence>
<feature type="region of interest" description="Disordered" evidence="1">
    <location>
        <begin position="226"/>
        <end position="340"/>
    </location>
</feature>